<dbReference type="InterPro" id="IPR017853">
    <property type="entry name" value="GH"/>
</dbReference>
<dbReference type="RefSeq" id="WP_212228306.1">
    <property type="nucleotide sequence ID" value="NZ_JAGUCN010000011.1"/>
</dbReference>
<proteinExistence type="inferred from homology"/>
<protein>
    <submittedName>
        <fullName evidence="5">Cellulase family glycosylhydrolase</fullName>
    </submittedName>
</protein>
<reference evidence="5 6" key="1">
    <citation type="journal article" date="2014" name="Int. J. Syst. Evol. Microbiol.">
        <title>Carboxylicivirga gen. nov. in the family Marinilabiliaceae with two novel species, Carboxylicivirga mesophila sp. nov. and Carboxylicivirga taeanensis sp. nov., and reclassification of Cytophaga fermentans as Saccharicrinis fermentans gen. nov., comb. nov.</title>
        <authorList>
            <person name="Yang S.H."/>
            <person name="Seo H.S."/>
            <person name="Woo J.H."/>
            <person name="Oh H.M."/>
            <person name="Jang H."/>
            <person name="Lee J.H."/>
            <person name="Kim S.J."/>
            <person name="Kwon K.K."/>
        </authorList>
    </citation>
    <scope>NUCLEOTIDE SEQUENCE [LARGE SCALE GENOMIC DNA]</scope>
    <source>
        <strain evidence="5 6">JCM 18290</strain>
    </source>
</reference>
<keyword evidence="6" id="KW-1185">Reference proteome</keyword>
<evidence type="ECO:0000313" key="5">
    <source>
        <dbReference type="EMBL" id="MBS2211949.1"/>
    </source>
</evidence>
<accession>A0ABS5KA97</accession>
<dbReference type="PANTHER" id="PTHR34142:SF1">
    <property type="entry name" value="GLYCOSIDE HYDROLASE FAMILY 5 DOMAIN-CONTAINING PROTEIN"/>
    <property type="match status" value="1"/>
</dbReference>
<comment type="caution">
    <text evidence="5">The sequence shown here is derived from an EMBL/GenBank/DDBJ whole genome shotgun (WGS) entry which is preliminary data.</text>
</comment>
<dbReference type="EMBL" id="JAGUCN010000011">
    <property type="protein sequence ID" value="MBS2211949.1"/>
    <property type="molecule type" value="Genomic_DNA"/>
</dbReference>
<evidence type="ECO:0000256" key="3">
    <source>
        <dbReference type="RuleBase" id="RU361153"/>
    </source>
</evidence>
<keyword evidence="2 3" id="KW-0326">Glycosidase</keyword>
<dbReference type="InterPro" id="IPR001547">
    <property type="entry name" value="Glyco_hydro_5"/>
</dbReference>
<sequence length="332" mass="37444">MMKLSVSIWMGVSMLTIALLCGCASENKSIRSHGFTTAAGRLLDANGQPFIIRGVNVPHAWFEEPSYEALSTIAAHDVNCVRIVWETSLPPAKLERIIQRCGDLKMIPILELHDATGDTSAMKLLSLARYFTSADMMQMLKKYKRYVMVNIANEWGDHSVTGAVWSEAYRPCISFLREAGYTSTIVIDAPGWGQNIQPIIDYGQQLVELDPQHNLLFSIHMYGSWNDEQVIEQKLKEVSAAELPLIVGEFGYCFNNGDNNLGCMVNHRQIMQCCEDLGMGYLAWSWTGNNAENKWLDLVEYTDWETLTWWGKEVFDSPHGIRSTAQQASVFK</sequence>
<evidence type="ECO:0000256" key="1">
    <source>
        <dbReference type="ARBA" id="ARBA00022801"/>
    </source>
</evidence>
<gene>
    <name evidence="5" type="ORF">KEM09_11070</name>
</gene>
<name>A0ABS5KA97_9BACT</name>
<dbReference type="SUPFAM" id="SSF51445">
    <property type="entry name" value="(Trans)glycosidases"/>
    <property type="match status" value="1"/>
</dbReference>
<evidence type="ECO:0000313" key="6">
    <source>
        <dbReference type="Proteomes" id="UP000721861"/>
    </source>
</evidence>
<dbReference type="PROSITE" id="PS51257">
    <property type="entry name" value="PROKAR_LIPOPROTEIN"/>
    <property type="match status" value="1"/>
</dbReference>
<organism evidence="5 6">
    <name type="scientific">Carboxylicivirga mesophila</name>
    <dbReference type="NCBI Taxonomy" id="1166478"/>
    <lineage>
        <taxon>Bacteria</taxon>
        <taxon>Pseudomonadati</taxon>
        <taxon>Bacteroidota</taxon>
        <taxon>Bacteroidia</taxon>
        <taxon>Marinilabiliales</taxon>
        <taxon>Marinilabiliaceae</taxon>
        <taxon>Carboxylicivirga</taxon>
    </lineage>
</organism>
<evidence type="ECO:0000259" key="4">
    <source>
        <dbReference type="Pfam" id="PF00150"/>
    </source>
</evidence>
<feature type="domain" description="Glycoside hydrolase family 5" evidence="4">
    <location>
        <begin position="43"/>
        <end position="289"/>
    </location>
</feature>
<evidence type="ECO:0000256" key="2">
    <source>
        <dbReference type="ARBA" id="ARBA00023295"/>
    </source>
</evidence>
<dbReference type="Gene3D" id="3.20.20.80">
    <property type="entry name" value="Glycosidases"/>
    <property type="match status" value="1"/>
</dbReference>
<dbReference type="PANTHER" id="PTHR34142">
    <property type="entry name" value="ENDO-BETA-1,4-GLUCANASE A"/>
    <property type="match status" value="1"/>
</dbReference>
<comment type="similarity">
    <text evidence="3">Belongs to the glycosyl hydrolase 5 (cellulase A) family.</text>
</comment>
<dbReference type="Proteomes" id="UP000721861">
    <property type="component" value="Unassembled WGS sequence"/>
</dbReference>
<keyword evidence="1 3" id="KW-0378">Hydrolase</keyword>
<dbReference type="Pfam" id="PF00150">
    <property type="entry name" value="Cellulase"/>
    <property type="match status" value="1"/>
</dbReference>